<feature type="compositionally biased region" description="Low complexity" evidence="1">
    <location>
        <begin position="28"/>
        <end position="48"/>
    </location>
</feature>
<dbReference type="EMBL" id="CACSLK010027831">
    <property type="protein sequence ID" value="CAA0830789.1"/>
    <property type="molecule type" value="Genomic_DNA"/>
</dbReference>
<accession>A0A9N7NH83</accession>
<evidence type="ECO:0000313" key="2">
    <source>
        <dbReference type="EMBL" id="CAA0830789.1"/>
    </source>
</evidence>
<organism evidence="2 3">
    <name type="scientific">Striga hermonthica</name>
    <name type="common">Purple witchweed</name>
    <name type="synonym">Buchnera hermonthica</name>
    <dbReference type="NCBI Taxonomy" id="68872"/>
    <lineage>
        <taxon>Eukaryota</taxon>
        <taxon>Viridiplantae</taxon>
        <taxon>Streptophyta</taxon>
        <taxon>Embryophyta</taxon>
        <taxon>Tracheophyta</taxon>
        <taxon>Spermatophyta</taxon>
        <taxon>Magnoliopsida</taxon>
        <taxon>eudicotyledons</taxon>
        <taxon>Gunneridae</taxon>
        <taxon>Pentapetalae</taxon>
        <taxon>asterids</taxon>
        <taxon>lamiids</taxon>
        <taxon>Lamiales</taxon>
        <taxon>Orobanchaceae</taxon>
        <taxon>Buchnereae</taxon>
        <taxon>Striga</taxon>
    </lineage>
</organism>
<reference evidence="2" key="1">
    <citation type="submission" date="2019-12" db="EMBL/GenBank/DDBJ databases">
        <authorList>
            <person name="Scholes J."/>
        </authorList>
    </citation>
    <scope>NUCLEOTIDE SEQUENCE</scope>
</reference>
<gene>
    <name evidence="2" type="ORF">SHERM_26177</name>
</gene>
<feature type="region of interest" description="Disordered" evidence="1">
    <location>
        <begin position="111"/>
        <end position="148"/>
    </location>
</feature>
<keyword evidence="3" id="KW-1185">Reference proteome</keyword>
<sequence>IVGHGVHTYARTVAIAQAVDASIRREATQTQAQPVAQPPAQSKVAQPSTNKNKRKFKGGPDDRRNRQRRKSIPECPTCGKHHRGECLVGQNICFFSTSQAISAPTVQNDCNNNRNNVNHHSNFNNNSPGSSHHDPNNSHAADTRPASL</sequence>
<dbReference type="OrthoDB" id="1937173at2759"/>
<dbReference type="AlphaFoldDB" id="A0A9N7NH83"/>
<feature type="compositionally biased region" description="Low complexity" evidence="1">
    <location>
        <begin position="111"/>
        <end position="130"/>
    </location>
</feature>
<feature type="non-terminal residue" evidence="2">
    <location>
        <position position="1"/>
    </location>
</feature>
<proteinExistence type="predicted"/>
<dbReference type="Proteomes" id="UP001153555">
    <property type="component" value="Unassembled WGS sequence"/>
</dbReference>
<feature type="non-terminal residue" evidence="2">
    <location>
        <position position="148"/>
    </location>
</feature>
<name>A0A9N7NH83_STRHE</name>
<feature type="region of interest" description="Disordered" evidence="1">
    <location>
        <begin position="27"/>
        <end position="83"/>
    </location>
</feature>
<comment type="caution">
    <text evidence="2">The sequence shown here is derived from an EMBL/GenBank/DDBJ whole genome shotgun (WGS) entry which is preliminary data.</text>
</comment>
<protein>
    <submittedName>
        <fullName evidence="2">Uncharacterized protein</fullName>
    </submittedName>
</protein>
<evidence type="ECO:0000313" key="3">
    <source>
        <dbReference type="Proteomes" id="UP001153555"/>
    </source>
</evidence>
<evidence type="ECO:0000256" key="1">
    <source>
        <dbReference type="SAM" id="MobiDB-lite"/>
    </source>
</evidence>